<keyword evidence="2" id="KW-1185">Reference proteome</keyword>
<evidence type="ECO:0000313" key="1">
    <source>
        <dbReference type="EMBL" id="KAJ7414989.1"/>
    </source>
</evidence>
<dbReference type="EMBL" id="WHWB01034007">
    <property type="protein sequence ID" value="KAJ7414989.1"/>
    <property type="molecule type" value="Genomic_DNA"/>
</dbReference>
<gene>
    <name evidence="1" type="ORF">WISP_80183</name>
</gene>
<organism evidence="1 2">
    <name type="scientific">Willisornis vidua</name>
    <name type="common">Xingu scale-backed antbird</name>
    <dbReference type="NCBI Taxonomy" id="1566151"/>
    <lineage>
        <taxon>Eukaryota</taxon>
        <taxon>Metazoa</taxon>
        <taxon>Chordata</taxon>
        <taxon>Craniata</taxon>
        <taxon>Vertebrata</taxon>
        <taxon>Euteleostomi</taxon>
        <taxon>Archelosauria</taxon>
        <taxon>Archosauria</taxon>
        <taxon>Dinosauria</taxon>
        <taxon>Saurischia</taxon>
        <taxon>Theropoda</taxon>
        <taxon>Coelurosauria</taxon>
        <taxon>Aves</taxon>
        <taxon>Neognathae</taxon>
        <taxon>Neoaves</taxon>
        <taxon>Telluraves</taxon>
        <taxon>Australaves</taxon>
        <taxon>Passeriformes</taxon>
        <taxon>Thamnophilidae</taxon>
        <taxon>Willisornis</taxon>
    </lineage>
</organism>
<protein>
    <submittedName>
        <fullName evidence="1">Uncharacterized protein</fullName>
    </submittedName>
</protein>
<comment type="caution">
    <text evidence="1">The sequence shown here is derived from an EMBL/GenBank/DDBJ whole genome shotgun (WGS) entry which is preliminary data.</text>
</comment>
<accession>A0ABQ9D7M5</accession>
<sequence length="177" mass="20666">MFSKTQKCYRDLYESFKVKVFHSLSHELDIIIVLSPIYGFRASTFITIQLGRKFKGKVDENWQNAIRKPELKSTALGSESPIQEGYGCAKANPEEAMKMITQLEHCSFEDELRALGFSLEQRRLQGDLQYLKRAYKKDGDGLFTRGWSDRTRRNGFKLKENEFRLDMKKISLSVMKY</sequence>
<reference evidence="1" key="1">
    <citation type="submission" date="2019-10" db="EMBL/GenBank/DDBJ databases">
        <authorList>
            <person name="Soares A.E.R."/>
            <person name="Aleixo A."/>
            <person name="Schneider P."/>
            <person name="Miyaki C.Y."/>
            <person name="Schneider M.P."/>
            <person name="Mello C."/>
            <person name="Vasconcelos A.T.R."/>
        </authorList>
    </citation>
    <scope>NUCLEOTIDE SEQUENCE</scope>
    <source>
        <tissue evidence="1">Muscle</tissue>
    </source>
</reference>
<evidence type="ECO:0000313" key="2">
    <source>
        <dbReference type="Proteomes" id="UP001145742"/>
    </source>
</evidence>
<name>A0ABQ9D7M5_9PASS</name>
<dbReference type="Proteomes" id="UP001145742">
    <property type="component" value="Unassembled WGS sequence"/>
</dbReference>
<proteinExistence type="predicted"/>